<feature type="transmembrane region" description="Helical" evidence="10">
    <location>
        <begin position="89"/>
        <end position="110"/>
    </location>
</feature>
<keyword evidence="7 10" id="KW-1133">Transmembrane helix</keyword>
<organism evidence="11 12">
    <name type="scientific">Vescimonas fastidiosa</name>
    <dbReference type="NCBI Taxonomy" id="2714353"/>
    <lineage>
        <taxon>Bacteria</taxon>
        <taxon>Bacillati</taxon>
        <taxon>Bacillota</taxon>
        <taxon>Clostridia</taxon>
        <taxon>Eubacteriales</taxon>
        <taxon>Oscillospiraceae</taxon>
        <taxon>Vescimonas</taxon>
    </lineage>
</organism>
<gene>
    <name evidence="11" type="ORF">MM35RIKEN_09740</name>
</gene>
<feature type="transmembrane region" description="Helical" evidence="10">
    <location>
        <begin position="57"/>
        <end position="77"/>
    </location>
</feature>
<feature type="transmembrane region" description="Helical" evidence="10">
    <location>
        <begin position="187"/>
        <end position="210"/>
    </location>
</feature>
<name>A0A810PXI6_9FIRM</name>
<keyword evidence="9" id="KW-0046">Antibiotic resistance</keyword>
<evidence type="ECO:0000256" key="10">
    <source>
        <dbReference type="SAM" id="Phobius"/>
    </source>
</evidence>
<comment type="subcellular location">
    <subcellularLocation>
        <location evidence="1">Cell membrane</location>
        <topology evidence="1">Multi-pass membrane protein</topology>
    </subcellularLocation>
</comment>
<reference evidence="11" key="1">
    <citation type="submission" date="2020-09" db="EMBL/GenBank/DDBJ databases">
        <title>New species isolated from human feces.</title>
        <authorList>
            <person name="Kitahara M."/>
            <person name="Shigeno Y."/>
            <person name="Shime M."/>
            <person name="Matsumoto Y."/>
            <person name="Nakamura S."/>
            <person name="Motooka D."/>
            <person name="Fukuoka S."/>
            <person name="Nishikawa H."/>
            <person name="Benno Y."/>
        </authorList>
    </citation>
    <scope>NUCLEOTIDE SEQUENCE</scope>
    <source>
        <strain evidence="11">MM35</strain>
    </source>
</reference>
<dbReference type="GO" id="GO:0042910">
    <property type="term" value="F:xenobiotic transmembrane transporter activity"/>
    <property type="evidence" value="ECO:0007669"/>
    <property type="project" value="InterPro"/>
</dbReference>
<feature type="transmembrane region" description="Helical" evidence="10">
    <location>
        <begin position="265"/>
        <end position="285"/>
    </location>
</feature>
<keyword evidence="6 10" id="KW-0812">Transmembrane</keyword>
<evidence type="ECO:0000313" key="12">
    <source>
        <dbReference type="Proteomes" id="UP000681343"/>
    </source>
</evidence>
<dbReference type="InterPro" id="IPR045070">
    <property type="entry name" value="MATE_MepA-like"/>
</dbReference>
<keyword evidence="12" id="KW-1185">Reference proteome</keyword>
<feature type="transmembrane region" description="Helical" evidence="10">
    <location>
        <begin position="389"/>
        <end position="406"/>
    </location>
</feature>
<dbReference type="InterPro" id="IPR002528">
    <property type="entry name" value="MATE_fam"/>
</dbReference>
<protein>
    <recommendedName>
        <fullName evidence="3">Multidrug export protein MepA</fullName>
    </recommendedName>
</protein>
<evidence type="ECO:0000256" key="1">
    <source>
        <dbReference type="ARBA" id="ARBA00004651"/>
    </source>
</evidence>
<feature type="transmembrane region" description="Helical" evidence="10">
    <location>
        <begin position="12"/>
        <end position="37"/>
    </location>
</feature>
<dbReference type="GO" id="GO:0046677">
    <property type="term" value="P:response to antibiotic"/>
    <property type="evidence" value="ECO:0007669"/>
    <property type="project" value="UniProtKB-KW"/>
</dbReference>
<dbReference type="KEGG" id="vfa:MM35RIKEN_09740"/>
<dbReference type="EMBL" id="AP023415">
    <property type="protein sequence ID" value="BCK78782.1"/>
    <property type="molecule type" value="Genomic_DNA"/>
</dbReference>
<dbReference type="PIRSF" id="PIRSF006603">
    <property type="entry name" value="DinF"/>
    <property type="match status" value="1"/>
</dbReference>
<feature type="transmembrane region" description="Helical" evidence="10">
    <location>
        <begin position="130"/>
        <end position="148"/>
    </location>
</feature>
<evidence type="ECO:0000256" key="8">
    <source>
        <dbReference type="ARBA" id="ARBA00023136"/>
    </source>
</evidence>
<evidence type="ECO:0000256" key="5">
    <source>
        <dbReference type="ARBA" id="ARBA00022475"/>
    </source>
</evidence>
<dbReference type="GO" id="GO:0005886">
    <property type="term" value="C:plasma membrane"/>
    <property type="evidence" value="ECO:0007669"/>
    <property type="project" value="UniProtKB-SubCell"/>
</dbReference>
<dbReference type="PANTHER" id="PTHR43823:SF3">
    <property type="entry name" value="MULTIDRUG EXPORT PROTEIN MEPA"/>
    <property type="match status" value="1"/>
</dbReference>
<evidence type="ECO:0000256" key="3">
    <source>
        <dbReference type="ARBA" id="ARBA00022106"/>
    </source>
</evidence>
<evidence type="ECO:0000256" key="2">
    <source>
        <dbReference type="ARBA" id="ARBA00008417"/>
    </source>
</evidence>
<keyword evidence="4" id="KW-0813">Transport</keyword>
<dbReference type="AlphaFoldDB" id="A0A810PXI6"/>
<feature type="transmembrane region" description="Helical" evidence="10">
    <location>
        <begin position="231"/>
        <end position="253"/>
    </location>
</feature>
<evidence type="ECO:0000313" key="11">
    <source>
        <dbReference type="EMBL" id="BCK78782.1"/>
    </source>
</evidence>
<feature type="transmembrane region" description="Helical" evidence="10">
    <location>
        <begin position="160"/>
        <end position="181"/>
    </location>
</feature>
<proteinExistence type="inferred from homology"/>
<dbReference type="Proteomes" id="UP000681343">
    <property type="component" value="Chromosome"/>
</dbReference>
<feature type="transmembrane region" description="Helical" evidence="10">
    <location>
        <begin position="412"/>
        <end position="431"/>
    </location>
</feature>
<evidence type="ECO:0000256" key="6">
    <source>
        <dbReference type="ARBA" id="ARBA00022692"/>
    </source>
</evidence>
<dbReference type="InterPro" id="IPR051327">
    <property type="entry name" value="MATE_MepA_subfamily"/>
</dbReference>
<feature type="transmembrane region" description="Helical" evidence="10">
    <location>
        <begin position="359"/>
        <end position="377"/>
    </location>
</feature>
<keyword evidence="8 10" id="KW-0472">Membrane</keyword>
<dbReference type="Pfam" id="PF01554">
    <property type="entry name" value="MatE"/>
    <property type="match status" value="2"/>
</dbReference>
<dbReference type="RefSeq" id="WP_212819772.1">
    <property type="nucleotide sequence ID" value="NZ_AP023415.1"/>
</dbReference>
<comment type="similarity">
    <text evidence="2">Belongs to the multi antimicrobial extrusion (MATE) (TC 2.A.66.1) family. MepA subfamily.</text>
</comment>
<evidence type="ECO:0000256" key="4">
    <source>
        <dbReference type="ARBA" id="ARBA00022448"/>
    </source>
</evidence>
<dbReference type="InterPro" id="IPR048279">
    <property type="entry name" value="MdtK-like"/>
</dbReference>
<dbReference type="GO" id="GO:0015297">
    <property type="term" value="F:antiporter activity"/>
    <property type="evidence" value="ECO:0007669"/>
    <property type="project" value="InterPro"/>
</dbReference>
<feature type="transmembrane region" description="Helical" evidence="10">
    <location>
        <begin position="317"/>
        <end position="339"/>
    </location>
</feature>
<dbReference type="NCBIfam" id="TIGR00797">
    <property type="entry name" value="matE"/>
    <property type="match status" value="1"/>
</dbReference>
<dbReference type="PANTHER" id="PTHR43823">
    <property type="entry name" value="SPORULATION PROTEIN YKVU"/>
    <property type="match status" value="1"/>
</dbReference>
<evidence type="ECO:0000256" key="9">
    <source>
        <dbReference type="ARBA" id="ARBA00023251"/>
    </source>
</evidence>
<sequence>MQKKQSLLKQFFHFSAATVASLMVFSLYSIVDGLFVARGVGEYAMTAVNLSVPFVNLLFSIAVIFAVGTSTIIAYLLGQKNAQSANKLFSQNLATLVVIGVTISVLVLAFTEPLARLLGAEEVTLEYTIHYLQGLAPFAVCFMISYNLEVLVKTDGRPRLALVTVCVGCVTNCVLDYLAIFHWGLGIWGAAAATGLSQLLTCIIYLTHFLGKHTTFHPVRFRMDWKIYRRLLPIGISDGLTELCNGLMIFLFNHTILRCIGTDGLVAYTIIAYANTLVINITMGVSQGSQPLISFQNGRGDGTAIGNLLRYGLRTMCGIAAVCFTVLFLAAPKLVAVYLPEAGAEMLTFATDAFRRYSLCYLPVGFNIYIAGFLTAMERPLPAVSISTGRGLILQGSILLLLAAVLGGSSIWFAPVISEVLCLGLSVFFLLRLRRTHPVFAKGKPA</sequence>
<evidence type="ECO:0000256" key="7">
    <source>
        <dbReference type="ARBA" id="ARBA00022989"/>
    </source>
</evidence>
<dbReference type="CDD" id="cd13143">
    <property type="entry name" value="MATE_MepA_like"/>
    <property type="match status" value="1"/>
</dbReference>
<keyword evidence="5" id="KW-1003">Cell membrane</keyword>
<accession>A0A810PXI6</accession>